<keyword evidence="2" id="KW-1185">Reference proteome</keyword>
<evidence type="ECO:0000313" key="1">
    <source>
        <dbReference type="EMBL" id="KAE8038179.1"/>
    </source>
</evidence>
<gene>
    <name evidence="1" type="ORF">FH972_010714</name>
</gene>
<dbReference type="EMBL" id="CM017324">
    <property type="protein sequence ID" value="KAE8038179.1"/>
    <property type="molecule type" value="Genomic_DNA"/>
</dbReference>
<organism evidence="1 2">
    <name type="scientific">Carpinus fangiana</name>
    <dbReference type="NCBI Taxonomy" id="176857"/>
    <lineage>
        <taxon>Eukaryota</taxon>
        <taxon>Viridiplantae</taxon>
        <taxon>Streptophyta</taxon>
        <taxon>Embryophyta</taxon>
        <taxon>Tracheophyta</taxon>
        <taxon>Spermatophyta</taxon>
        <taxon>Magnoliopsida</taxon>
        <taxon>eudicotyledons</taxon>
        <taxon>Gunneridae</taxon>
        <taxon>Pentapetalae</taxon>
        <taxon>rosids</taxon>
        <taxon>fabids</taxon>
        <taxon>Fagales</taxon>
        <taxon>Betulaceae</taxon>
        <taxon>Carpinus</taxon>
    </lineage>
</organism>
<dbReference type="Proteomes" id="UP000327013">
    <property type="component" value="Chromosome 4"/>
</dbReference>
<proteinExistence type="predicted"/>
<accession>A0A660KV63</accession>
<name>A0A660KV63_9ROSI</name>
<reference evidence="1 2" key="1">
    <citation type="submission" date="2019-06" db="EMBL/GenBank/DDBJ databases">
        <title>A chromosomal-level reference genome of Carpinus fangiana (Coryloideae, Betulaceae).</title>
        <authorList>
            <person name="Yang X."/>
            <person name="Wang Z."/>
            <person name="Zhang L."/>
            <person name="Hao G."/>
            <person name="Liu J."/>
            <person name="Yang Y."/>
        </authorList>
    </citation>
    <scope>NUCLEOTIDE SEQUENCE [LARGE SCALE GENOMIC DNA]</scope>
    <source>
        <strain evidence="1">Cfa_2016G</strain>
        <tissue evidence="1">Leaf</tissue>
    </source>
</reference>
<protein>
    <submittedName>
        <fullName evidence="1">Uncharacterized protein</fullName>
    </submittedName>
</protein>
<evidence type="ECO:0000313" key="2">
    <source>
        <dbReference type="Proteomes" id="UP000327013"/>
    </source>
</evidence>
<sequence>MSMLMDWQQDLKSERAMEVFKCKTEIAQYKLQMEVEAANFAHNLERQEKKYHGL</sequence>
<dbReference type="AlphaFoldDB" id="A0A660KV63"/>